<evidence type="ECO:0000313" key="2">
    <source>
        <dbReference type="Proteomes" id="UP000281028"/>
    </source>
</evidence>
<dbReference type="InterPro" id="IPR053251">
    <property type="entry name" value="N-glycanase"/>
</dbReference>
<dbReference type="SMART" id="SM01290">
    <property type="entry name" value="N-glycanase_N"/>
    <property type="match status" value="1"/>
</dbReference>
<name>A0A3S1CWK2_9BACT</name>
<evidence type="ECO:0000313" key="1">
    <source>
        <dbReference type="EMBL" id="NSL85205.1"/>
    </source>
</evidence>
<dbReference type="PROSITE" id="PS51257">
    <property type="entry name" value="PROKAR_LIPOPROTEIN"/>
    <property type="match status" value="1"/>
</dbReference>
<dbReference type="InterPro" id="IPR015197">
    <property type="entry name" value="PngaseF_C"/>
</dbReference>
<dbReference type="EMBL" id="RIAR02000001">
    <property type="protein sequence ID" value="NSL85205.1"/>
    <property type="molecule type" value="Genomic_DNA"/>
</dbReference>
<dbReference type="InterPro" id="IPR014784">
    <property type="entry name" value="Cu2_ascorb_mOase-like_C"/>
</dbReference>
<dbReference type="AlphaFoldDB" id="A0A3S1CWK2"/>
<gene>
    <name evidence="1" type="ORF">ECE50_000055</name>
</gene>
<dbReference type="OrthoDB" id="6281169at2"/>
<sequence length="378" mass="41150">MKNKSLLSILTIVVLGGIYACQKNMTDVTTATAGQIKTGIASVGILADQTIKTFDKEPIASGGTSTKAFKFPAGYSNTKQILMHVYLDCPSGGCPPWDVFANVRLMTSNGDTSKRLNYELGRWITPYGKDNRTIPGGWVIDVTDFRSLLVGDVTLETRAEVWSGTWLVTIDFEFKAGAPAYKYAAVAPVIDYSSWSTGSSTIQFGKGIVTANAYNGKQTGFRIQLPDSVAQTSFRTIISGWGHAQPYAPGSRGFAEWAFRTHDININDVSAFKHNMGSLGCSTNPKVVKNQGGNWTGNRAGWCPGMEVPVRTNILSDPKAGQSFNFNYVLQEDQWNTANMAEKWRDNGANPDGAYYSVSSFVIIQSNSPLTNPVVTNR</sequence>
<dbReference type="InterPro" id="IPR015196">
    <property type="entry name" value="PngaseF_N"/>
</dbReference>
<dbReference type="GO" id="GO:0016715">
    <property type="term" value="F:oxidoreductase activity, acting on paired donors, with incorporation or reduction of molecular oxygen, reduced ascorbate as one donor, and incorporation of one atom of oxygen"/>
    <property type="evidence" value="ECO:0007669"/>
    <property type="project" value="InterPro"/>
</dbReference>
<protein>
    <submittedName>
        <fullName evidence="1">Peptidase</fullName>
    </submittedName>
</protein>
<dbReference type="SUPFAM" id="SSF49742">
    <property type="entry name" value="PHM/PNGase F"/>
    <property type="match status" value="2"/>
</dbReference>
<organism evidence="1 2">
    <name type="scientific">Chitinophaga solisilvae</name>
    <dbReference type="NCBI Taxonomy" id="1233460"/>
    <lineage>
        <taxon>Bacteria</taxon>
        <taxon>Pseudomonadati</taxon>
        <taxon>Bacteroidota</taxon>
        <taxon>Chitinophagia</taxon>
        <taxon>Chitinophagales</taxon>
        <taxon>Chitinophagaceae</taxon>
        <taxon>Chitinophaga</taxon>
    </lineage>
</organism>
<dbReference type="Proteomes" id="UP000281028">
    <property type="component" value="Unassembled WGS sequence"/>
</dbReference>
<accession>A0A3S1CWK2</accession>
<dbReference type="InterPro" id="IPR008977">
    <property type="entry name" value="PHM/PNGase_F_dom_sf"/>
</dbReference>
<dbReference type="PANTHER" id="PTHR39319">
    <property type="entry name" value="SI:DKEY-256H2.1"/>
    <property type="match status" value="1"/>
</dbReference>
<comment type="caution">
    <text evidence="1">The sequence shown here is derived from an EMBL/GenBank/DDBJ whole genome shotgun (WGS) entry which is preliminary data.</text>
</comment>
<proteinExistence type="predicted"/>
<dbReference type="Gene3D" id="2.60.120.230">
    <property type="match status" value="2"/>
</dbReference>
<dbReference type="PANTHER" id="PTHR39319:SF1">
    <property type="entry name" value="SI:DKEY-256H2.1"/>
    <property type="match status" value="1"/>
</dbReference>
<reference evidence="1" key="1">
    <citation type="submission" date="2020-05" db="EMBL/GenBank/DDBJ databases">
        <title>Chitinophaga laudate sp. nov., isolated from a tropical peat swamp.</title>
        <authorList>
            <person name="Goh C.B.S."/>
            <person name="Lee M.S."/>
            <person name="Parimannan S."/>
            <person name="Pasbakhsh P."/>
            <person name="Yule C.M."/>
            <person name="Rajandas H."/>
            <person name="Loke S."/>
            <person name="Croft L."/>
            <person name="Tan J.B.L."/>
        </authorList>
    </citation>
    <scope>NUCLEOTIDE SEQUENCE</scope>
    <source>
        <strain evidence="1">Mgbs1</strain>
    </source>
</reference>
<dbReference type="Pfam" id="PF09113">
    <property type="entry name" value="N-glycanase_C"/>
    <property type="match status" value="1"/>
</dbReference>
<keyword evidence="2" id="KW-1185">Reference proteome</keyword>